<name>A0ABR2HUP3_9PEZI</name>
<organism evidence="1 2">
    <name type="scientific">Apiospora arundinis</name>
    <dbReference type="NCBI Taxonomy" id="335852"/>
    <lineage>
        <taxon>Eukaryota</taxon>
        <taxon>Fungi</taxon>
        <taxon>Dikarya</taxon>
        <taxon>Ascomycota</taxon>
        <taxon>Pezizomycotina</taxon>
        <taxon>Sordariomycetes</taxon>
        <taxon>Xylariomycetidae</taxon>
        <taxon>Amphisphaeriales</taxon>
        <taxon>Apiosporaceae</taxon>
        <taxon>Apiospora</taxon>
    </lineage>
</organism>
<comment type="caution">
    <text evidence="1">The sequence shown here is derived from an EMBL/GenBank/DDBJ whole genome shotgun (WGS) entry which is preliminary data.</text>
</comment>
<protein>
    <submittedName>
        <fullName evidence="1">Uncharacterized protein</fullName>
    </submittedName>
</protein>
<dbReference type="Proteomes" id="UP001390339">
    <property type="component" value="Unassembled WGS sequence"/>
</dbReference>
<evidence type="ECO:0000313" key="1">
    <source>
        <dbReference type="EMBL" id="KAK8852282.1"/>
    </source>
</evidence>
<accession>A0ABR2HUP3</accession>
<sequence length="96" mass="10349">MVSETLIHRNKTCGTMPQAVAEYGPCHGRLVELIIVSLDVKFCILDVTSPFAAEMQGSVKRLCINGGSPEDVRNLTEVIGMDGNLGEVGLDVEIFV</sequence>
<dbReference type="EMBL" id="JAPCWZ010000009">
    <property type="protein sequence ID" value="KAK8852282.1"/>
    <property type="molecule type" value="Genomic_DNA"/>
</dbReference>
<evidence type="ECO:0000313" key="2">
    <source>
        <dbReference type="Proteomes" id="UP001390339"/>
    </source>
</evidence>
<gene>
    <name evidence="1" type="ORF">PGQ11_014761</name>
</gene>
<keyword evidence="2" id="KW-1185">Reference proteome</keyword>
<proteinExistence type="predicted"/>
<reference evidence="1 2" key="1">
    <citation type="journal article" date="2024" name="IMA Fungus">
        <title>Apiospora arundinis, a panoply of carbohydrate-active enzymes and secondary metabolites.</title>
        <authorList>
            <person name="Sorensen T."/>
            <person name="Petersen C."/>
            <person name="Muurmann A.T."/>
            <person name="Christiansen J.V."/>
            <person name="Brundto M.L."/>
            <person name="Overgaard C.K."/>
            <person name="Boysen A.T."/>
            <person name="Wollenberg R.D."/>
            <person name="Larsen T.O."/>
            <person name="Sorensen J.L."/>
            <person name="Nielsen K.L."/>
            <person name="Sondergaard T.E."/>
        </authorList>
    </citation>
    <scope>NUCLEOTIDE SEQUENCE [LARGE SCALE GENOMIC DNA]</scope>
    <source>
        <strain evidence="1 2">AAU 773</strain>
    </source>
</reference>